<evidence type="ECO:0000313" key="3">
    <source>
        <dbReference type="Proteomes" id="UP000335636"/>
    </source>
</evidence>
<dbReference type="Proteomes" id="UP000662637">
    <property type="component" value="Unassembled WGS sequence"/>
</dbReference>
<reference evidence="1" key="2">
    <citation type="submission" date="2020-08" db="EMBL/GenBank/DDBJ databases">
        <authorList>
            <person name="Shumante A."/>
            <person name="Zimin A.V."/>
            <person name="Puiu D."/>
            <person name="Salzberg S.L."/>
        </authorList>
    </citation>
    <scope>NUCLEOTIDE SEQUENCE</scope>
    <source>
        <strain evidence="1">WC2-LM</strain>
        <tissue evidence="1">Liver</tissue>
    </source>
</reference>
<sequence>MAVENRCVSFQAPVTQRLEILAGEIGGVLRNFRHQRSCQDWIVPDNRIPLLVSTLKRHSRYIFPKGTFTGKNS</sequence>
<keyword evidence="3" id="KW-1185">Reference proteome</keyword>
<dbReference type="EMBL" id="CABDUW010000011">
    <property type="protein sequence ID" value="VTJ51920.1"/>
    <property type="molecule type" value="Genomic_DNA"/>
</dbReference>
<organism evidence="2 3">
    <name type="scientific">Marmota monax</name>
    <name type="common">Woodchuck</name>
    <dbReference type="NCBI Taxonomy" id="9995"/>
    <lineage>
        <taxon>Eukaryota</taxon>
        <taxon>Metazoa</taxon>
        <taxon>Chordata</taxon>
        <taxon>Craniata</taxon>
        <taxon>Vertebrata</taxon>
        <taxon>Euteleostomi</taxon>
        <taxon>Mammalia</taxon>
        <taxon>Eutheria</taxon>
        <taxon>Euarchontoglires</taxon>
        <taxon>Glires</taxon>
        <taxon>Rodentia</taxon>
        <taxon>Sciuromorpha</taxon>
        <taxon>Sciuridae</taxon>
        <taxon>Xerinae</taxon>
        <taxon>Marmotini</taxon>
        <taxon>Marmota</taxon>
    </lineage>
</organism>
<protein>
    <submittedName>
        <fullName evidence="2">Uncharacterized protein</fullName>
    </submittedName>
</protein>
<proteinExistence type="predicted"/>
<name>A0A5E4A3V2_MARMO</name>
<dbReference type="EMBL" id="WJEC01000531">
    <property type="protein sequence ID" value="KAF7482639.1"/>
    <property type="molecule type" value="Genomic_DNA"/>
</dbReference>
<dbReference type="Proteomes" id="UP000335636">
    <property type="component" value="Unassembled WGS sequence"/>
</dbReference>
<reference evidence="2 3" key="1">
    <citation type="submission" date="2019-04" db="EMBL/GenBank/DDBJ databases">
        <authorList>
            <person name="Alioto T."/>
            <person name="Alioto T."/>
        </authorList>
    </citation>
    <scope>NUCLEOTIDE SEQUENCE [LARGE SCALE GENOMIC DNA]</scope>
</reference>
<evidence type="ECO:0000313" key="1">
    <source>
        <dbReference type="EMBL" id="KAF7482639.1"/>
    </source>
</evidence>
<gene>
    <name evidence="1" type="ORF">GHT09_005972</name>
    <name evidence="2" type="ORF">MONAX_5E026633</name>
</gene>
<evidence type="ECO:0000313" key="2">
    <source>
        <dbReference type="EMBL" id="VTJ51920.1"/>
    </source>
</evidence>
<accession>A0A5E4A3V2</accession>
<dbReference type="AlphaFoldDB" id="A0A5E4A3V2"/>